<feature type="non-terminal residue" evidence="2">
    <location>
        <position position="1"/>
    </location>
</feature>
<evidence type="ECO:0000313" key="2">
    <source>
        <dbReference type="EMBL" id="QTR03747.1"/>
    </source>
</evidence>
<reference evidence="2" key="1">
    <citation type="submission" date="2021-04" db="EMBL/GenBank/DDBJ databases">
        <title>Saccharothrix algeriensis WGS.</title>
        <authorList>
            <person name="Stuskova K."/>
            <person name="Hakalova E."/>
            <person name="Tebbal A.B."/>
            <person name="Eichmeier A."/>
        </authorList>
    </citation>
    <scope>NUCLEOTIDE SEQUENCE</scope>
    <source>
        <strain evidence="2">NRRL B-24137</strain>
    </source>
</reference>
<dbReference type="AlphaFoldDB" id="A0A8T8HZC3"/>
<dbReference type="CDD" id="cd04859">
    <property type="entry name" value="Prim_Pol"/>
    <property type="match status" value="1"/>
</dbReference>
<accession>A0A8T8HZC3</accession>
<sequence>VRDWDRWATLDPARVRAWWERLPYNVGIPCRAAGLLVVDLDRGVPHGRDAFAALARDHGAPDPVDTYTVATPGGGEHRYFRAPDLPLPNTAGRLGPHVDTRSAGGFVVASGSVRRTAAGPRLYEVVRDAPVADAPDWLVAALRP</sequence>
<proteinExistence type="predicted"/>
<dbReference type="Pfam" id="PF09250">
    <property type="entry name" value="Prim-Pol"/>
    <property type="match status" value="1"/>
</dbReference>
<feature type="domain" description="DNA primase/polymerase bifunctional N-terminal" evidence="1">
    <location>
        <begin position="2"/>
        <end position="138"/>
    </location>
</feature>
<name>A0A8T8HZC3_9PSEU</name>
<gene>
    <name evidence="2" type="ORF">J7S33_01470</name>
</gene>
<dbReference type="SUPFAM" id="SSF56747">
    <property type="entry name" value="Prim-pol domain"/>
    <property type="match status" value="1"/>
</dbReference>
<evidence type="ECO:0000259" key="1">
    <source>
        <dbReference type="SMART" id="SM00943"/>
    </source>
</evidence>
<organism evidence="2 3">
    <name type="scientific">Saccharothrix algeriensis</name>
    <dbReference type="NCBI Taxonomy" id="173560"/>
    <lineage>
        <taxon>Bacteria</taxon>
        <taxon>Bacillati</taxon>
        <taxon>Actinomycetota</taxon>
        <taxon>Actinomycetes</taxon>
        <taxon>Pseudonocardiales</taxon>
        <taxon>Pseudonocardiaceae</taxon>
        <taxon>Saccharothrix</taxon>
    </lineage>
</organism>
<dbReference type="SMART" id="SM00943">
    <property type="entry name" value="Prim-Pol"/>
    <property type="match status" value="1"/>
</dbReference>
<dbReference type="EMBL" id="CP072788">
    <property type="protein sequence ID" value="QTR03747.1"/>
    <property type="molecule type" value="Genomic_DNA"/>
</dbReference>
<feature type="non-terminal residue" evidence="2">
    <location>
        <position position="144"/>
    </location>
</feature>
<dbReference type="Proteomes" id="UP000671828">
    <property type="component" value="Chromosome"/>
</dbReference>
<dbReference type="InterPro" id="IPR015330">
    <property type="entry name" value="DNA_primase/pol_bifunc_N"/>
</dbReference>
<protein>
    <submittedName>
        <fullName evidence="2">Bifunctional DNA primase/polymerase</fullName>
    </submittedName>
</protein>
<evidence type="ECO:0000313" key="3">
    <source>
        <dbReference type="Proteomes" id="UP000671828"/>
    </source>
</evidence>